<accession>R9GNA2</accession>
<evidence type="ECO:0000313" key="1">
    <source>
        <dbReference type="EMBL" id="EOR93322.1"/>
    </source>
</evidence>
<gene>
    <name evidence="1" type="ORF">ADIARSV_3509</name>
</gene>
<keyword evidence="2" id="KW-1185">Reference proteome</keyword>
<proteinExistence type="predicted"/>
<dbReference type="EMBL" id="AQPN01000117">
    <property type="protein sequence ID" value="EOR93322.1"/>
    <property type="molecule type" value="Genomic_DNA"/>
</dbReference>
<reference evidence="1 2" key="1">
    <citation type="journal article" date="2013" name="Genome Announc.">
        <title>Draft Genome Sequence of Arcticibacter svalbardensis Strain MN12-7T, a Member of the Family Sphingobacteriaceae Isolated from an Arctic Soil Sample.</title>
        <authorList>
            <person name="Shivaji S."/>
            <person name="Ara S."/>
            <person name="Prasad S."/>
            <person name="Manasa B.P."/>
            <person name="Begum Z."/>
            <person name="Singh A."/>
            <person name="Kumar Pinnaka A."/>
        </authorList>
    </citation>
    <scope>NUCLEOTIDE SEQUENCE [LARGE SCALE GENOMIC DNA]</scope>
    <source>
        <strain evidence="1 2">MN12-7</strain>
    </source>
</reference>
<evidence type="ECO:0000313" key="2">
    <source>
        <dbReference type="Proteomes" id="UP000014174"/>
    </source>
</evidence>
<sequence length="105" mass="12806">MDGAWNKSDKDPDYMEKRVHAKDAYYSDCWIYSTHTQKWYTPEEFMAGNERVSHYRGREDERQFKIMDPKAGLKDKLAKLKEIQNDIDEFSTRMMDYYEFKKKKK</sequence>
<protein>
    <submittedName>
        <fullName evidence="1">Uncharacterized protein</fullName>
    </submittedName>
</protein>
<comment type="caution">
    <text evidence="1">The sequence shown here is derived from an EMBL/GenBank/DDBJ whole genome shotgun (WGS) entry which is preliminary data.</text>
</comment>
<name>R9GNA2_9SPHI</name>
<dbReference type="Proteomes" id="UP000014174">
    <property type="component" value="Unassembled WGS sequence"/>
</dbReference>
<dbReference type="AlphaFoldDB" id="R9GNA2"/>
<organism evidence="1 2">
    <name type="scientific">Arcticibacter svalbardensis MN12-7</name>
    <dbReference type="NCBI Taxonomy" id="1150600"/>
    <lineage>
        <taxon>Bacteria</taxon>
        <taxon>Pseudomonadati</taxon>
        <taxon>Bacteroidota</taxon>
        <taxon>Sphingobacteriia</taxon>
        <taxon>Sphingobacteriales</taxon>
        <taxon>Sphingobacteriaceae</taxon>
        <taxon>Arcticibacter</taxon>
    </lineage>
</organism>